<keyword evidence="3" id="KW-1185">Reference proteome</keyword>
<reference evidence="3" key="1">
    <citation type="journal article" date="2013" name="Proc. Natl. Acad. Sci. U.S.A.">
        <title>Improving the coverage of the cyanobacterial phylum using diversity-driven genome sequencing.</title>
        <authorList>
            <person name="Shih P.M."/>
            <person name="Wu D."/>
            <person name="Latifi A."/>
            <person name="Axen S.D."/>
            <person name="Fewer D.P."/>
            <person name="Talla E."/>
            <person name="Calteau A."/>
            <person name="Cai F."/>
            <person name="Tandeau de Marsac N."/>
            <person name="Rippka R."/>
            <person name="Herdman M."/>
            <person name="Sivonen K."/>
            <person name="Coursin T."/>
            <person name="Laurent T."/>
            <person name="Goodwin L."/>
            <person name="Nolan M."/>
            <person name="Davenport K.W."/>
            <person name="Han C.S."/>
            <person name="Rubin E.M."/>
            <person name="Eisen J.A."/>
            <person name="Woyke T."/>
            <person name="Gugger M."/>
            <person name="Kerfeld C.A."/>
        </authorList>
    </citation>
    <scope>NUCLEOTIDE SEQUENCE [LARGE SCALE GENOMIC DNA]</scope>
    <source>
        <strain evidence="3">ATCC 29371 / PCC 7437</strain>
    </source>
</reference>
<dbReference type="KEGG" id="scs:Sta7437_3567"/>
<evidence type="ECO:0000256" key="1">
    <source>
        <dbReference type="SAM" id="Phobius"/>
    </source>
</evidence>
<protein>
    <recommendedName>
        <fullName evidence="4">Transmembrane protein</fullName>
    </recommendedName>
</protein>
<name>K9XWU9_STAC7</name>
<evidence type="ECO:0000313" key="3">
    <source>
        <dbReference type="Proteomes" id="UP000010473"/>
    </source>
</evidence>
<evidence type="ECO:0008006" key="4">
    <source>
        <dbReference type="Google" id="ProtNLM"/>
    </source>
</evidence>
<keyword evidence="1" id="KW-1133">Transmembrane helix</keyword>
<organism evidence="2 3">
    <name type="scientific">Stanieria cyanosphaera (strain ATCC 29371 / PCC 7437)</name>
    <dbReference type="NCBI Taxonomy" id="111780"/>
    <lineage>
        <taxon>Bacteria</taxon>
        <taxon>Bacillati</taxon>
        <taxon>Cyanobacteriota</taxon>
        <taxon>Cyanophyceae</taxon>
        <taxon>Pleurocapsales</taxon>
        <taxon>Dermocarpellaceae</taxon>
        <taxon>Stanieria</taxon>
    </lineage>
</organism>
<dbReference type="HOGENOM" id="CLU_1106351_0_0_3"/>
<keyword evidence="1" id="KW-0812">Transmembrane</keyword>
<sequence>MLQESLQIYLVEQDNFIYKKGYMFAQECWQQKRCLINLPDQNNYGIVIFWKNDLIGNINIQLKQPNTLLTSESLFGEQHWQSYFQVNNFQITEISALSLSKKVPMSLRQGTIIALSLSVITLLNILGVNFITTIQHQWFYQALNKTLKLPFFENEMITINHNNLDDSYYWQSKDLIKIYYLNLADAETIKTYNSFFCYLNYLGINTNFLPAFQLTNSIEHTYSNFRKYVWQLDNYLNSHQFSNKL</sequence>
<proteinExistence type="predicted"/>
<accession>K9XWU9</accession>
<dbReference type="EMBL" id="CP003653">
    <property type="protein sequence ID" value="AFZ37065.1"/>
    <property type="molecule type" value="Genomic_DNA"/>
</dbReference>
<gene>
    <name evidence="2" type="ordered locus">Sta7437_3567</name>
</gene>
<dbReference type="RefSeq" id="WP_015194727.1">
    <property type="nucleotide sequence ID" value="NC_019748.1"/>
</dbReference>
<dbReference type="AlphaFoldDB" id="K9XWU9"/>
<keyword evidence="1" id="KW-0472">Membrane</keyword>
<dbReference type="eggNOG" id="ENOG50331WI">
    <property type="taxonomic scope" value="Bacteria"/>
</dbReference>
<evidence type="ECO:0000313" key="2">
    <source>
        <dbReference type="EMBL" id="AFZ37065.1"/>
    </source>
</evidence>
<dbReference type="OrthoDB" id="581844at2"/>
<dbReference type="Proteomes" id="UP000010473">
    <property type="component" value="Chromosome"/>
</dbReference>
<feature type="transmembrane region" description="Helical" evidence="1">
    <location>
        <begin position="111"/>
        <end position="131"/>
    </location>
</feature>